<evidence type="ECO:0000256" key="1">
    <source>
        <dbReference type="ARBA" id="ARBA00004141"/>
    </source>
</evidence>
<keyword evidence="5 9" id="KW-0472">Membrane</keyword>
<keyword evidence="14" id="KW-1185">Reference proteome</keyword>
<dbReference type="InterPro" id="IPR017452">
    <property type="entry name" value="GPCR_Rhodpsn_7TM"/>
</dbReference>
<comment type="subcellular location">
    <subcellularLocation>
        <location evidence="1">Membrane</location>
        <topology evidence="1">Multi-pass membrane protein</topology>
    </subcellularLocation>
</comment>
<dbReference type="EMBL" id="CAJNOQ010000057">
    <property type="protein sequence ID" value="CAF0748692.1"/>
    <property type="molecule type" value="Genomic_DNA"/>
</dbReference>
<dbReference type="SUPFAM" id="SSF81321">
    <property type="entry name" value="Family A G protein-coupled receptor-like"/>
    <property type="match status" value="1"/>
</dbReference>
<dbReference type="PRINTS" id="PR00237">
    <property type="entry name" value="GPCRRHODOPSN"/>
</dbReference>
<dbReference type="Pfam" id="PF00001">
    <property type="entry name" value="7tm_1"/>
    <property type="match status" value="1"/>
</dbReference>
<evidence type="ECO:0000256" key="10">
    <source>
        <dbReference type="SAM" id="SignalP"/>
    </source>
</evidence>
<keyword evidence="6" id="KW-0675">Receptor</keyword>
<dbReference type="EMBL" id="CAJOBC010000057">
    <property type="protein sequence ID" value="CAF3527894.1"/>
    <property type="molecule type" value="Genomic_DNA"/>
</dbReference>
<accession>A0A813PBG1</accession>
<dbReference type="AlphaFoldDB" id="A0A813PBG1"/>
<keyword evidence="2 9" id="KW-0812">Transmembrane</keyword>
<evidence type="ECO:0000256" key="9">
    <source>
        <dbReference type="SAM" id="Phobius"/>
    </source>
</evidence>
<organism evidence="12 14">
    <name type="scientific">Didymodactylos carnosus</name>
    <dbReference type="NCBI Taxonomy" id="1234261"/>
    <lineage>
        <taxon>Eukaryota</taxon>
        <taxon>Metazoa</taxon>
        <taxon>Spiralia</taxon>
        <taxon>Gnathifera</taxon>
        <taxon>Rotifera</taxon>
        <taxon>Eurotatoria</taxon>
        <taxon>Bdelloidea</taxon>
        <taxon>Philodinida</taxon>
        <taxon>Philodinidae</taxon>
        <taxon>Didymodactylos</taxon>
    </lineage>
</organism>
<keyword evidence="7" id="KW-0807">Transducer</keyword>
<evidence type="ECO:0000313" key="13">
    <source>
        <dbReference type="EMBL" id="CAF3527894.1"/>
    </source>
</evidence>
<gene>
    <name evidence="12" type="ORF">GPM918_LOCUS697</name>
    <name evidence="13" type="ORF">SRO942_LOCUS698</name>
</gene>
<sequence length="404" mass="47855">MRGTSTAFFMLALSLFDPLVLLTKNLVYKNFAATHPFHCKILYFLIYLLTYTTVWILVVMTVDKFLAVWFPLKVLYFCTISRAKYVCIIILGLTSLISIHHFWTVTSLSDFDSNLNLTVKYCYYETNKYERFMTIWRYADFFIWCFIPFILILTLSILIIYKLRSKKPIDKNLTPKKFYTSTFLGNRKLENIKDIEIRSNQKTDAIRHKHRHITLMLLAVAVVFLLLTLPNSIYFVLDLTYDFTNRPTENNYTQWLRYRRLTILTVVMFQISDLQHTMNFFLYILTSHKFRQSVLSIFTVIPFCRQKIQQNLKLDTTTTTTPTYLISFRSSTSNLSTTNHRHHQQNSNNHHCHQHQMRNPQKRTVVRPIASSTNTNSSMTKPEQYKYRALFNNKRFSNSTPSLC</sequence>
<dbReference type="Proteomes" id="UP000681722">
    <property type="component" value="Unassembled WGS sequence"/>
</dbReference>
<feature type="region of interest" description="Disordered" evidence="8">
    <location>
        <begin position="335"/>
        <end position="363"/>
    </location>
</feature>
<evidence type="ECO:0000256" key="7">
    <source>
        <dbReference type="ARBA" id="ARBA00023224"/>
    </source>
</evidence>
<feature type="transmembrane region" description="Helical" evidence="9">
    <location>
        <begin position="215"/>
        <end position="237"/>
    </location>
</feature>
<proteinExistence type="predicted"/>
<feature type="transmembrane region" description="Helical" evidence="9">
    <location>
        <begin position="41"/>
        <end position="62"/>
    </location>
</feature>
<reference evidence="12" key="1">
    <citation type="submission" date="2021-02" db="EMBL/GenBank/DDBJ databases">
        <authorList>
            <person name="Nowell W R."/>
        </authorList>
    </citation>
    <scope>NUCLEOTIDE SEQUENCE</scope>
</reference>
<dbReference type="GO" id="GO:0004930">
    <property type="term" value="F:G protein-coupled receptor activity"/>
    <property type="evidence" value="ECO:0007669"/>
    <property type="project" value="UniProtKB-KW"/>
</dbReference>
<feature type="transmembrane region" description="Helical" evidence="9">
    <location>
        <begin position="141"/>
        <end position="161"/>
    </location>
</feature>
<dbReference type="GO" id="GO:0005886">
    <property type="term" value="C:plasma membrane"/>
    <property type="evidence" value="ECO:0007669"/>
    <property type="project" value="TreeGrafter"/>
</dbReference>
<dbReference type="PANTHER" id="PTHR24243:SF230">
    <property type="entry name" value="G-PROTEIN COUPLED RECEPTORS FAMILY 1 PROFILE DOMAIN-CONTAINING PROTEIN"/>
    <property type="match status" value="1"/>
</dbReference>
<dbReference type="PANTHER" id="PTHR24243">
    <property type="entry name" value="G-PROTEIN COUPLED RECEPTOR"/>
    <property type="match status" value="1"/>
</dbReference>
<feature type="compositionally biased region" description="Basic residues" evidence="8">
    <location>
        <begin position="339"/>
        <end position="363"/>
    </location>
</feature>
<dbReference type="PROSITE" id="PS50262">
    <property type="entry name" value="G_PROTEIN_RECEP_F1_2"/>
    <property type="match status" value="1"/>
</dbReference>
<evidence type="ECO:0000313" key="14">
    <source>
        <dbReference type="Proteomes" id="UP000663829"/>
    </source>
</evidence>
<evidence type="ECO:0000256" key="2">
    <source>
        <dbReference type="ARBA" id="ARBA00022692"/>
    </source>
</evidence>
<dbReference type="Proteomes" id="UP000663829">
    <property type="component" value="Unassembled WGS sequence"/>
</dbReference>
<evidence type="ECO:0000256" key="4">
    <source>
        <dbReference type="ARBA" id="ARBA00023040"/>
    </source>
</evidence>
<evidence type="ECO:0000259" key="11">
    <source>
        <dbReference type="PROSITE" id="PS50262"/>
    </source>
</evidence>
<dbReference type="InterPro" id="IPR000276">
    <property type="entry name" value="GPCR_Rhodpsn"/>
</dbReference>
<keyword evidence="3 9" id="KW-1133">Transmembrane helix</keyword>
<evidence type="ECO:0000256" key="3">
    <source>
        <dbReference type="ARBA" id="ARBA00022989"/>
    </source>
</evidence>
<feature type="chain" id="PRO_5035596787" description="G-protein coupled receptors family 1 profile domain-containing protein" evidence="10">
    <location>
        <begin position="23"/>
        <end position="404"/>
    </location>
</feature>
<dbReference type="Gene3D" id="1.20.1070.10">
    <property type="entry name" value="Rhodopsin 7-helix transmembrane proteins"/>
    <property type="match status" value="1"/>
</dbReference>
<evidence type="ECO:0000256" key="6">
    <source>
        <dbReference type="ARBA" id="ARBA00023170"/>
    </source>
</evidence>
<dbReference type="OrthoDB" id="9990906at2759"/>
<evidence type="ECO:0000256" key="5">
    <source>
        <dbReference type="ARBA" id="ARBA00023136"/>
    </source>
</evidence>
<feature type="signal peptide" evidence="10">
    <location>
        <begin position="1"/>
        <end position="22"/>
    </location>
</feature>
<evidence type="ECO:0000313" key="12">
    <source>
        <dbReference type="EMBL" id="CAF0748692.1"/>
    </source>
</evidence>
<comment type="caution">
    <text evidence="12">The sequence shown here is derived from an EMBL/GenBank/DDBJ whole genome shotgun (WGS) entry which is preliminary data.</text>
</comment>
<evidence type="ECO:0000256" key="8">
    <source>
        <dbReference type="SAM" id="MobiDB-lite"/>
    </source>
</evidence>
<keyword evidence="10" id="KW-0732">Signal</keyword>
<keyword evidence="4" id="KW-0297">G-protein coupled receptor</keyword>
<protein>
    <recommendedName>
        <fullName evidence="11">G-protein coupled receptors family 1 profile domain-containing protein</fullName>
    </recommendedName>
</protein>
<feature type="domain" description="G-protein coupled receptors family 1 profile" evidence="11">
    <location>
        <begin position="1"/>
        <end position="283"/>
    </location>
</feature>
<feature type="transmembrane region" description="Helical" evidence="9">
    <location>
        <begin position="83"/>
        <end position="103"/>
    </location>
</feature>
<name>A0A813PBG1_9BILA</name>